<dbReference type="PIRSF" id="PIRSF000862">
    <property type="entry name" value="Steryl_ester_lip"/>
    <property type="match status" value="1"/>
</dbReference>
<accession>A0ABP0UBB6</accession>
<keyword evidence="4" id="KW-1185">Reference proteome</keyword>
<protein>
    <recommendedName>
        <fullName evidence="2">Partial AB-hydrolase lipase domain-containing protein</fullName>
    </recommendedName>
</protein>
<evidence type="ECO:0000313" key="3">
    <source>
        <dbReference type="EMBL" id="CAK9217021.1"/>
    </source>
</evidence>
<dbReference type="InterPro" id="IPR025483">
    <property type="entry name" value="Lipase_euk"/>
</dbReference>
<dbReference type="InterPro" id="IPR029058">
    <property type="entry name" value="AB_hydrolase_fold"/>
</dbReference>
<name>A0ABP0UBB6_9BRYO</name>
<dbReference type="Proteomes" id="UP001497512">
    <property type="component" value="Chromosome 2"/>
</dbReference>
<sequence length="365" mass="41535">MCEEVLDGSGYPCLEYLVQTEDGFLLGLQRIPHGHDNNLLTLKKQKPPVLLQHGLLQGGDNWFLNPPGQSLGFILADEGFDVWIANVRGTRWSRGHIALTKTDRDYWDWTWDELAMYDLPAMLKFVYKTTGSKVFYVGHSQGTIIGMAAFTQTHVTDMVAAAALLSPITYLDHITSPFFSKAAHHYLDWMVKTMGVREFNLRNDLGVELVDWVCQRDDVDCGDFLTALTGANCCFNTTRIPYYLEFEPQSTSLKNLGHLAQMIRRGTFSKYDYGYFGNLQHYFKLQPPEYNLSAIPETLPLWMASGGEDALADPVDVLHMLEKLRTKPDMIYLADYGHIDFILSIRAKADVYDSMIDFFKSHTEL</sequence>
<dbReference type="PANTHER" id="PTHR11005">
    <property type="entry name" value="LYSOSOMAL ACID LIPASE-RELATED"/>
    <property type="match status" value="1"/>
</dbReference>
<evidence type="ECO:0000259" key="2">
    <source>
        <dbReference type="Pfam" id="PF04083"/>
    </source>
</evidence>
<reference evidence="3" key="1">
    <citation type="submission" date="2024-02" db="EMBL/GenBank/DDBJ databases">
        <authorList>
            <consortium name="ELIXIR-Norway"/>
            <consortium name="Elixir Norway"/>
        </authorList>
    </citation>
    <scope>NUCLEOTIDE SEQUENCE</scope>
</reference>
<comment type="similarity">
    <text evidence="1">Belongs to the AB hydrolase superfamily. Lipase family.</text>
</comment>
<dbReference type="EMBL" id="OZ019894">
    <property type="protein sequence ID" value="CAK9217021.1"/>
    <property type="molecule type" value="Genomic_DNA"/>
</dbReference>
<proteinExistence type="inferred from homology"/>
<gene>
    <name evidence="3" type="ORF">CSSPTR1EN2_LOCUS13762</name>
</gene>
<dbReference type="Pfam" id="PF04083">
    <property type="entry name" value="Abhydro_lipase"/>
    <property type="match status" value="1"/>
</dbReference>
<evidence type="ECO:0000256" key="1">
    <source>
        <dbReference type="ARBA" id="ARBA00010701"/>
    </source>
</evidence>
<organism evidence="3 4">
    <name type="scientific">Sphagnum troendelagicum</name>
    <dbReference type="NCBI Taxonomy" id="128251"/>
    <lineage>
        <taxon>Eukaryota</taxon>
        <taxon>Viridiplantae</taxon>
        <taxon>Streptophyta</taxon>
        <taxon>Embryophyta</taxon>
        <taxon>Bryophyta</taxon>
        <taxon>Sphagnophytina</taxon>
        <taxon>Sphagnopsida</taxon>
        <taxon>Sphagnales</taxon>
        <taxon>Sphagnaceae</taxon>
        <taxon>Sphagnum</taxon>
    </lineage>
</organism>
<feature type="domain" description="Partial AB-hydrolase lipase" evidence="2">
    <location>
        <begin position="5"/>
        <end position="65"/>
    </location>
</feature>
<dbReference type="SUPFAM" id="SSF53474">
    <property type="entry name" value="alpha/beta-Hydrolases"/>
    <property type="match status" value="1"/>
</dbReference>
<dbReference type="InterPro" id="IPR006693">
    <property type="entry name" value="AB_hydrolase_lipase"/>
</dbReference>
<evidence type="ECO:0000313" key="4">
    <source>
        <dbReference type="Proteomes" id="UP001497512"/>
    </source>
</evidence>
<dbReference type="Gene3D" id="3.40.50.1820">
    <property type="entry name" value="alpha/beta hydrolase"/>
    <property type="match status" value="1"/>
</dbReference>